<dbReference type="EMBL" id="BMOU01000002">
    <property type="protein sequence ID" value="GGN93400.1"/>
    <property type="molecule type" value="Genomic_DNA"/>
</dbReference>
<protein>
    <recommendedName>
        <fullName evidence="2">Cupin type-2 domain-containing protein</fullName>
    </recommendedName>
</protein>
<gene>
    <name evidence="3" type="ORF">GCM10009030_18810</name>
</gene>
<dbReference type="RefSeq" id="WP_188996751.1">
    <property type="nucleotide sequence ID" value="NZ_BMOU01000002.1"/>
</dbReference>
<evidence type="ECO:0000259" key="2">
    <source>
        <dbReference type="Pfam" id="PF07883"/>
    </source>
</evidence>
<reference evidence="3" key="1">
    <citation type="journal article" date="2014" name="Int. J. Syst. Evol. Microbiol.">
        <title>Complete genome sequence of Corynebacterium casei LMG S-19264T (=DSM 44701T), isolated from a smear-ripened cheese.</title>
        <authorList>
            <consortium name="US DOE Joint Genome Institute (JGI-PGF)"/>
            <person name="Walter F."/>
            <person name="Albersmeier A."/>
            <person name="Kalinowski J."/>
            <person name="Ruckert C."/>
        </authorList>
    </citation>
    <scope>NUCLEOTIDE SEQUENCE</scope>
    <source>
        <strain evidence="3">JCM 17820</strain>
    </source>
</reference>
<evidence type="ECO:0000256" key="1">
    <source>
        <dbReference type="SAM" id="MobiDB-lite"/>
    </source>
</evidence>
<reference evidence="3" key="2">
    <citation type="submission" date="2020-09" db="EMBL/GenBank/DDBJ databases">
        <authorList>
            <person name="Sun Q."/>
            <person name="Ohkuma M."/>
        </authorList>
    </citation>
    <scope>NUCLEOTIDE SEQUENCE</scope>
    <source>
        <strain evidence="3">JCM 17820</strain>
    </source>
</reference>
<dbReference type="InterPro" id="IPR013096">
    <property type="entry name" value="Cupin_2"/>
</dbReference>
<dbReference type="AlphaFoldDB" id="A0A830GL44"/>
<feature type="domain" description="Cupin type-2" evidence="2">
    <location>
        <begin position="71"/>
        <end position="135"/>
    </location>
</feature>
<organism evidence="3 4">
    <name type="scientific">Haloarcula pellucida</name>
    <dbReference type="NCBI Taxonomy" id="1427151"/>
    <lineage>
        <taxon>Archaea</taxon>
        <taxon>Methanobacteriati</taxon>
        <taxon>Methanobacteriota</taxon>
        <taxon>Stenosarchaea group</taxon>
        <taxon>Halobacteria</taxon>
        <taxon>Halobacteriales</taxon>
        <taxon>Haloarculaceae</taxon>
        <taxon>Haloarcula</taxon>
    </lineage>
</organism>
<feature type="region of interest" description="Disordered" evidence="1">
    <location>
        <begin position="1"/>
        <end position="31"/>
    </location>
</feature>
<keyword evidence="4" id="KW-1185">Reference proteome</keyword>
<dbReference type="InterPro" id="IPR011051">
    <property type="entry name" value="RmlC_Cupin_sf"/>
</dbReference>
<dbReference type="Proteomes" id="UP000605784">
    <property type="component" value="Unassembled WGS sequence"/>
</dbReference>
<evidence type="ECO:0000313" key="3">
    <source>
        <dbReference type="EMBL" id="GGN93400.1"/>
    </source>
</evidence>
<sequence length="232" mass="25796">MVTITTGRPVDENGDPLDGPALELDPDGPAAEMLADSPYPLASSPASDTWSAITQFPERDNSSDPAMVVWLGPDATELPPHVHRHDSEYFRALTGEVTFVVDEEPHRLGRGEDITVEPGEEHYFRNDTDEHVAFYAEVPWTKTIVTQLTAFGMDHEGKFSSDGSFSEPDAIQGLLLSEYISDGTRITAVPFAVQRLAWATVGRVATLMGREATDDKYMRDEFWERRVEQPDL</sequence>
<name>A0A830GL44_9EURY</name>
<accession>A0A830GL44</accession>
<comment type="caution">
    <text evidence="3">The sequence shown here is derived from an EMBL/GenBank/DDBJ whole genome shotgun (WGS) entry which is preliminary data.</text>
</comment>
<dbReference type="Gene3D" id="2.60.120.10">
    <property type="entry name" value="Jelly Rolls"/>
    <property type="match status" value="1"/>
</dbReference>
<dbReference type="InterPro" id="IPR014710">
    <property type="entry name" value="RmlC-like_jellyroll"/>
</dbReference>
<evidence type="ECO:0000313" key="4">
    <source>
        <dbReference type="Proteomes" id="UP000605784"/>
    </source>
</evidence>
<proteinExistence type="predicted"/>
<dbReference type="Pfam" id="PF07883">
    <property type="entry name" value="Cupin_2"/>
    <property type="match status" value="1"/>
</dbReference>
<dbReference type="SUPFAM" id="SSF51182">
    <property type="entry name" value="RmlC-like cupins"/>
    <property type="match status" value="1"/>
</dbReference>